<gene>
    <name evidence="6" type="primary">hemZ</name>
    <name evidence="6" type="ORF">AAA073_00615</name>
</gene>
<dbReference type="NCBIfam" id="TIGR03994">
    <property type="entry name" value="rSAM_HemZ"/>
    <property type="match status" value="1"/>
</dbReference>
<evidence type="ECO:0000313" key="7">
    <source>
        <dbReference type="Proteomes" id="UP001491691"/>
    </source>
</evidence>
<dbReference type="PANTHER" id="PTHR13932">
    <property type="entry name" value="COPROPORPHYRINIGEN III OXIDASE"/>
    <property type="match status" value="1"/>
</dbReference>
<dbReference type="InterPro" id="IPR006638">
    <property type="entry name" value="Elp3/MiaA/NifB-like_rSAM"/>
</dbReference>
<dbReference type="InterPro" id="IPR013785">
    <property type="entry name" value="Aldolase_TIM"/>
</dbReference>
<dbReference type="InterPro" id="IPR023995">
    <property type="entry name" value="HemZ"/>
</dbReference>
<keyword evidence="2" id="KW-0479">Metal-binding</keyword>
<dbReference type="InterPro" id="IPR034505">
    <property type="entry name" value="Coproporphyrinogen-III_oxidase"/>
</dbReference>
<dbReference type="PROSITE" id="PS51918">
    <property type="entry name" value="RADICAL_SAM"/>
    <property type="match status" value="1"/>
</dbReference>
<dbReference type="SUPFAM" id="SSF102114">
    <property type="entry name" value="Radical SAM enzymes"/>
    <property type="match status" value="1"/>
</dbReference>
<dbReference type="SFLD" id="SFLDG01065">
    <property type="entry name" value="anaerobic_coproporphyrinogen-I"/>
    <property type="match status" value="1"/>
</dbReference>
<evidence type="ECO:0000256" key="2">
    <source>
        <dbReference type="ARBA" id="ARBA00022723"/>
    </source>
</evidence>
<feature type="domain" description="Radical SAM core" evidence="5">
    <location>
        <begin position="142"/>
        <end position="365"/>
    </location>
</feature>
<keyword evidence="1" id="KW-0949">S-adenosyl-L-methionine</keyword>
<sequence>MIIIECENEALKKSVFEFFRMKFPKDYKTLDLKLEIKVEDKFIFLELKGDKINTSDKLNIENEKAHFIIKRYLFDLFSNYSDFDASFGILTGVRPLKLISKVFDSNTYEDSVKILFEKYRIKRVDSDFLYKIYKNQKNVRKNSNVNDYNVYVHIPFCPSRCSYCSFDTTIENKVKMEAYTETLIKEIQNYKYNFAEKPKSIYIGGGTPTSIGIRNLEKIIDAILEKFISAREFTVECGRIDSLNLEILQMLRNKGVNRISLNPQSFNEEVIAKLNRVSNENFAYWFLKAKEIGFDVVNMDLIMGLPNESKESILKSIKKAIEFSPENITLHTLALKNGSKLFENSYINEEDYGNLLEESKKLMIDSDYEPYYIYRQKKSVISSENIGYAKKGYSSIYNIVMMEELESIIGFGLGASTKILDSKGKFNRKLNTKNLYDYIRGDNFEIK</sequence>
<keyword evidence="4" id="KW-0411">Iron-sulfur</keyword>
<name>A0ABV1IYE5_9FIRM</name>
<proteinExistence type="predicted"/>
<evidence type="ECO:0000256" key="4">
    <source>
        <dbReference type="ARBA" id="ARBA00023014"/>
    </source>
</evidence>
<dbReference type="GO" id="GO:0051989">
    <property type="term" value="F:coproporphyrinogen dehydrogenase activity"/>
    <property type="evidence" value="ECO:0007669"/>
    <property type="project" value="UniProtKB-EC"/>
</dbReference>
<dbReference type="InterPro" id="IPR007197">
    <property type="entry name" value="rSAM"/>
</dbReference>
<evidence type="ECO:0000259" key="5">
    <source>
        <dbReference type="PROSITE" id="PS51918"/>
    </source>
</evidence>
<evidence type="ECO:0000256" key="3">
    <source>
        <dbReference type="ARBA" id="ARBA00023004"/>
    </source>
</evidence>
<dbReference type="SFLD" id="SFLDF00310">
    <property type="entry name" value="oxygen-independent_coproporphy"/>
    <property type="match status" value="1"/>
</dbReference>
<comment type="caution">
    <text evidence="6">The sequence shown here is derived from an EMBL/GenBank/DDBJ whole genome shotgun (WGS) entry which is preliminary data.</text>
</comment>
<dbReference type="Proteomes" id="UP001491691">
    <property type="component" value="Unassembled WGS sequence"/>
</dbReference>
<keyword evidence="6" id="KW-0560">Oxidoreductase</keyword>
<dbReference type="RefSeq" id="WP_349187647.1">
    <property type="nucleotide sequence ID" value="NZ_JBBNPP010000001.1"/>
</dbReference>
<dbReference type="InterPro" id="IPR058240">
    <property type="entry name" value="rSAM_sf"/>
</dbReference>
<organism evidence="6 7">
    <name type="scientific">Peptoniphilus senegalensis</name>
    <dbReference type="NCBI Taxonomy" id="1465757"/>
    <lineage>
        <taxon>Bacteria</taxon>
        <taxon>Bacillati</taxon>
        <taxon>Bacillota</taxon>
        <taxon>Tissierellia</taxon>
        <taxon>Tissierellales</taxon>
        <taxon>Peptoniphilaceae</taxon>
        <taxon>Peptoniphilus</taxon>
    </lineage>
</organism>
<evidence type="ECO:0000313" key="6">
    <source>
        <dbReference type="EMBL" id="MEQ3345931.1"/>
    </source>
</evidence>
<dbReference type="CDD" id="cd01335">
    <property type="entry name" value="Radical_SAM"/>
    <property type="match status" value="1"/>
</dbReference>
<evidence type="ECO:0000256" key="1">
    <source>
        <dbReference type="ARBA" id="ARBA00022691"/>
    </source>
</evidence>
<dbReference type="Pfam" id="PF04055">
    <property type="entry name" value="Radical_SAM"/>
    <property type="match status" value="1"/>
</dbReference>
<dbReference type="SFLD" id="SFLDS00029">
    <property type="entry name" value="Radical_SAM"/>
    <property type="match status" value="1"/>
</dbReference>
<dbReference type="PANTHER" id="PTHR13932:SF1">
    <property type="entry name" value="OXYGEN-INDEPENDENT COPROPORPHYRINOGEN-III OXIDASE-LIKE PROTEIN HEMZ"/>
    <property type="match status" value="1"/>
</dbReference>
<accession>A0ABV1IYE5</accession>
<reference evidence="6 7" key="1">
    <citation type="submission" date="2024-04" db="EMBL/GenBank/DDBJ databases">
        <title>Human intestinal bacterial collection.</title>
        <authorList>
            <person name="Pauvert C."/>
            <person name="Hitch T.C.A."/>
            <person name="Clavel T."/>
        </authorList>
    </citation>
    <scope>NUCLEOTIDE SEQUENCE [LARGE SCALE GENOMIC DNA]</scope>
    <source>
        <strain evidence="6 7">CLA-SR-H019</strain>
    </source>
</reference>
<keyword evidence="7" id="KW-1185">Reference proteome</keyword>
<dbReference type="EC" id="1.3.98.3" evidence="6"/>
<protein>
    <submittedName>
        <fullName evidence="6">Coproporphyrinogen dehydrogenase HemZ</fullName>
        <ecNumber evidence="6">1.3.98.3</ecNumber>
    </submittedName>
</protein>
<keyword evidence="3" id="KW-0408">Iron</keyword>
<dbReference type="SMART" id="SM00729">
    <property type="entry name" value="Elp3"/>
    <property type="match status" value="1"/>
</dbReference>
<dbReference type="Gene3D" id="3.20.20.70">
    <property type="entry name" value="Aldolase class I"/>
    <property type="match status" value="1"/>
</dbReference>
<dbReference type="SFLD" id="SFLDG01082">
    <property type="entry name" value="B12-binding_domain_containing"/>
    <property type="match status" value="1"/>
</dbReference>
<dbReference type="EMBL" id="JBBNPP010000001">
    <property type="protein sequence ID" value="MEQ3345931.1"/>
    <property type="molecule type" value="Genomic_DNA"/>
</dbReference>